<sequence length="175" mass="20166">MDQKFLSKSLYYTFKFGIYSNRYQISRSRPDTILNSNHLLVITVINSRRLLFSFSNRKRRKLKNDTRSDGNSNAASFVVTFNKDITIKYNRENKGCGGVAPAAQLCLKSDRDALFLKDCQPYAKPSPGGPDYSKCGHGPVRDKRTSEWRRIFNKELQKELGIVPVNYYIKGQRIQ</sequence>
<dbReference type="AlphaFoldDB" id="A0A6G0U7S6"/>
<dbReference type="Proteomes" id="UP000475862">
    <property type="component" value="Unassembled WGS sequence"/>
</dbReference>
<dbReference type="EMBL" id="VYZN01000001">
    <property type="protein sequence ID" value="KAE9545003.1"/>
    <property type="molecule type" value="Genomic_DNA"/>
</dbReference>
<comment type="caution">
    <text evidence="1">The sequence shown here is derived from an EMBL/GenBank/DDBJ whole genome shotgun (WGS) entry which is preliminary data.</text>
</comment>
<reference evidence="1 2" key="1">
    <citation type="submission" date="2019-08" db="EMBL/GenBank/DDBJ databases">
        <title>The genome of the soybean aphid Biotype 1, its phylome, world population structure and adaptation to the North American continent.</title>
        <authorList>
            <person name="Giordano R."/>
            <person name="Donthu R.K."/>
            <person name="Hernandez A.G."/>
            <person name="Wright C.L."/>
            <person name="Zimin A.V."/>
        </authorList>
    </citation>
    <scope>NUCLEOTIDE SEQUENCE [LARGE SCALE GENOMIC DNA]</scope>
    <source>
        <tissue evidence="1">Whole aphids</tissue>
    </source>
</reference>
<name>A0A6G0U7S6_APHGL</name>
<organism evidence="1 2">
    <name type="scientific">Aphis glycines</name>
    <name type="common">Soybean aphid</name>
    <dbReference type="NCBI Taxonomy" id="307491"/>
    <lineage>
        <taxon>Eukaryota</taxon>
        <taxon>Metazoa</taxon>
        <taxon>Ecdysozoa</taxon>
        <taxon>Arthropoda</taxon>
        <taxon>Hexapoda</taxon>
        <taxon>Insecta</taxon>
        <taxon>Pterygota</taxon>
        <taxon>Neoptera</taxon>
        <taxon>Paraneoptera</taxon>
        <taxon>Hemiptera</taxon>
        <taxon>Sternorrhyncha</taxon>
        <taxon>Aphidomorpha</taxon>
        <taxon>Aphidoidea</taxon>
        <taxon>Aphididae</taxon>
        <taxon>Aphidini</taxon>
        <taxon>Aphis</taxon>
        <taxon>Aphis</taxon>
    </lineage>
</organism>
<gene>
    <name evidence="1" type="ORF">AGLY_000546</name>
</gene>
<protein>
    <submittedName>
        <fullName evidence="1">Uncharacterized protein</fullName>
    </submittedName>
</protein>
<dbReference type="OrthoDB" id="410404at2759"/>
<evidence type="ECO:0000313" key="2">
    <source>
        <dbReference type="Proteomes" id="UP000475862"/>
    </source>
</evidence>
<evidence type="ECO:0000313" key="1">
    <source>
        <dbReference type="EMBL" id="KAE9545003.1"/>
    </source>
</evidence>
<keyword evidence="2" id="KW-1185">Reference proteome</keyword>
<accession>A0A6G0U7S6</accession>
<proteinExistence type="predicted"/>